<evidence type="ECO:0000313" key="2">
    <source>
        <dbReference type="EMBL" id="KAL3307521.1"/>
    </source>
</evidence>
<organism evidence="2 3">
    <name type="scientific">Cichlidogyrus casuarinus</name>
    <dbReference type="NCBI Taxonomy" id="1844966"/>
    <lineage>
        <taxon>Eukaryota</taxon>
        <taxon>Metazoa</taxon>
        <taxon>Spiralia</taxon>
        <taxon>Lophotrochozoa</taxon>
        <taxon>Platyhelminthes</taxon>
        <taxon>Monogenea</taxon>
        <taxon>Monopisthocotylea</taxon>
        <taxon>Dactylogyridea</taxon>
        <taxon>Ancyrocephalidae</taxon>
        <taxon>Cichlidogyrus</taxon>
    </lineage>
</organism>
<keyword evidence="1" id="KW-0472">Membrane</keyword>
<keyword evidence="3" id="KW-1185">Reference proteome</keyword>
<evidence type="ECO:0000313" key="3">
    <source>
        <dbReference type="Proteomes" id="UP001626550"/>
    </source>
</evidence>
<reference evidence="2 3" key="1">
    <citation type="submission" date="2024-11" db="EMBL/GenBank/DDBJ databases">
        <title>Adaptive evolution of stress response genes in parasites aligns with host niche diversity.</title>
        <authorList>
            <person name="Hahn C."/>
            <person name="Resl P."/>
        </authorList>
    </citation>
    <scope>NUCLEOTIDE SEQUENCE [LARGE SCALE GENOMIC DNA]</scope>
    <source>
        <strain evidence="2">EGGRZ-B1_66</strain>
        <tissue evidence="2">Body</tissue>
    </source>
</reference>
<dbReference type="Proteomes" id="UP001626550">
    <property type="component" value="Unassembled WGS sequence"/>
</dbReference>
<feature type="transmembrane region" description="Helical" evidence="1">
    <location>
        <begin position="9"/>
        <end position="30"/>
    </location>
</feature>
<gene>
    <name evidence="2" type="primary">GRIN1_2</name>
    <name evidence="2" type="ORF">Ciccas_013962</name>
</gene>
<keyword evidence="1" id="KW-0812">Transmembrane</keyword>
<proteinExistence type="predicted"/>
<evidence type="ECO:0000256" key="1">
    <source>
        <dbReference type="SAM" id="Phobius"/>
    </source>
</evidence>
<comment type="caution">
    <text evidence="2">The sequence shown here is derived from an EMBL/GenBank/DDBJ whole genome shotgun (WGS) entry which is preliminary data.</text>
</comment>
<protein>
    <submittedName>
        <fullName evidence="2">Glutamate receptor ionotropic, NMDA 1</fullName>
    </submittedName>
</protein>
<sequence>MLLFEGEPVVFSLFSLATFCLLIGGCLWGSMEDKQNQAGRIVGIFIFSVGVFATVLFFALFIYKKRRKNLKMKRQREEIEKFKRDLDAPVNHLQANGIDNNALELDTQPIRLQNPKF</sequence>
<name>A0ABD2PP61_9PLAT</name>
<accession>A0ABD2PP61</accession>
<dbReference type="EMBL" id="JBJKFK010007147">
    <property type="protein sequence ID" value="KAL3307521.1"/>
    <property type="molecule type" value="Genomic_DNA"/>
</dbReference>
<keyword evidence="1" id="KW-1133">Transmembrane helix</keyword>
<feature type="transmembrane region" description="Helical" evidence="1">
    <location>
        <begin position="42"/>
        <end position="63"/>
    </location>
</feature>
<keyword evidence="2" id="KW-0675">Receptor</keyword>
<dbReference type="AlphaFoldDB" id="A0ABD2PP61"/>